<dbReference type="Proteomes" id="UP000489600">
    <property type="component" value="Unassembled WGS sequence"/>
</dbReference>
<dbReference type="AlphaFoldDB" id="A0A565AWZ8"/>
<comment type="caution">
    <text evidence="1">The sequence shown here is derived from an EMBL/GenBank/DDBJ whole genome shotgun (WGS) entry which is preliminary data.</text>
</comment>
<dbReference type="EMBL" id="CABITT030000002">
    <property type="protein sequence ID" value="VVA93956.1"/>
    <property type="molecule type" value="Genomic_DNA"/>
</dbReference>
<protein>
    <submittedName>
        <fullName evidence="1">Uncharacterized protein</fullName>
    </submittedName>
</protein>
<reference evidence="1" key="1">
    <citation type="submission" date="2019-07" db="EMBL/GenBank/DDBJ databases">
        <authorList>
            <person name="Dittberner H."/>
        </authorList>
    </citation>
    <scope>NUCLEOTIDE SEQUENCE [LARGE SCALE GENOMIC DNA]</scope>
</reference>
<evidence type="ECO:0000313" key="1">
    <source>
        <dbReference type="EMBL" id="VVA93956.1"/>
    </source>
</evidence>
<proteinExistence type="predicted"/>
<evidence type="ECO:0000313" key="2">
    <source>
        <dbReference type="Proteomes" id="UP000489600"/>
    </source>
</evidence>
<gene>
    <name evidence="1" type="ORF">ANE_LOCUS4401</name>
</gene>
<organism evidence="1 2">
    <name type="scientific">Arabis nemorensis</name>
    <dbReference type="NCBI Taxonomy" id="586526"/>
    <lineage>
        <taxon>Eukaryota</taxon>
        <taxon>Viridiplantae</taxon>
        <taxon>Streptophyta</taxon>
        <taxon>Embryophyta</taxon>
        <taxon>Tracheophyta</taxon>
        <taxon>Spermatophyta</taxon>
        <taxon>Magnoliopsida</taxon>
        <taxon>eudicotyledons</taxon>
        <taxon>Gunneridae</taxon>
        <taxon>Pentapetalae</taxon>
        <taxon>rosids</taxon>
        <taxon>malvids</taxon>
        <taxon>Brassicales</taxon>
        <taxon>Brassicaceae</taxon>
        <taxon>Arabideae</taxon>
        <taxon>Arabis</taxon>
    </lineage>
</organism>
<accession>A0A565AWZ8</accession>
<name>A0A565AWZ8_9BRAS</name>
<sequence>MRGVNSTHQKLIGVMSQAKTVGTKVMNETKTIGEKNHSIKSWSQNPLISSQGTMKAMKNKTMKVNYGVKRLIFKSV</sequence>
<keyword evidence="2" id="KW-1185">Reference proteome</keyword>